<dbReference type="Gene3D" id="2.30.40.10">
    <property type="entry name" value="Urease, subunit C, domain 1"/>
    <property type="match status" value="1"/>
</dbReference>
<gene>
    <name evidence="2" type="ORF">METZ01_LOCUS171679</name>
</gene>
<dbReference type="Pfam" id="PF07969">
    <property type="entry name" value="Amidohydro_3"/>
    <property type="match status" value="1"/>
</dbReference>
<dbReference type="PANTHER" id="PTHR11647:SF1">
    <property type="entry name" value="COLLAPSIN RESPONSE MEDIATOR PROTEIN"/>
    <property type="match status" value="1"/>
</dbReference>
<reference evidence="2" key="1">
    <citation type="submission" date="2018-05" db="EMBL/GenBank/DDBJ databases">
        <authorList>
            <person name="Lanie J.A."/>
            <person name="Ng W.-L."/>
            <person name="Kazmierczak K.M."/>
            <person name="Andrzejewski T.M."/>
            <person name="Davidsen T.M."/>
            <person name="Wayne K.J."/>
            <person name="Tettelin H."/>
            <person name="Glass J.I."/>
            <person name="Rusch D."/>
            <person name="Podicherti R."/>
            <person name="Tsui H.-C.T."/>
            <person name="Winkler M.E."/>
        </authorList>
    </citation>
    <scope>NUCLEOTIDE SEQUENCE</scope>
</reference>
<dbReference type="InterPro" id="IPR050378">
    <property type="entry name" value="Metallo-dep_Hydrolases_sf"/>
</dbReference>
<protein>
    <recommendedName>
        <fullName evidence="1">Amidohydrolase 3 domain-containing protein</fullName>
    </recommendedName>
</protein>
<dbReference type="SUPFAM" id="SSF51556">
    <property type="entry name" value="Metallo-dependent hydrolases"/>
    <property type="match status" value="1"/>
</dbReference>
<sequence length="529" mass="58202">MGFDLIIENGLVVDGTGTSGTHDSVGITGTKITAIGDLTAAEAARRIDVSGHVVSPGFIDTHAHSDGALLIDGQHAEGIRQGVTTELVGPDGLTYAPLPRDKYHMYRQYLSGLLGLPPKDLDMSTISSALKNYHHKTAPNVAMFLGHGPIRLGVVGMEDVPLRGEVLKQAVRTMEESFEQGACGFATGLSYYPNSFSDSEELVQLCKVAARHGKAFSVHTRNHNVDRAYFGGGVEEALEIGRRSGVKVHIEHYRTSAANAGRIDEIMEPIERAKDDGVDVTLELYPYPVGSGHPLSHFPSWFHEGGTVPALRRLADKEIKAMLIRELESRDSSILHSYSWTWISSKANRHYEGMSFTDVAAERGTSIEQMICEVMYEEKFSCGLRGVPPSSARLWRAVEEDVMSLLDRPDYMVGSDAIPIGGLQHPRAWGTFPRIMGRLRRRHDYPVEQLVQRLTQNPARRFGLAERGEIKEGFRADICIFDPDMINDLSSFEDPMMHPIGIPHVLVNGQLVVEDSECTGIMSGEGIKA</sequence>
<organism evidence="2">
    <name type="scientific">marine metagenome</name>
    <dbReference type="NCBI Taxonomy" id="408172"/>
    <lineage>
        <taxon>unclassified sequences</taxon>
        <taxon>metagenomes</taxon>
        <taxon>ecological metagenomes</taxon>
    </lineage>
</organism>
<dbReference type="SUPFAM" id="SSF51338">
    <property type="entry name" value="Composite domain of metallo-dependent hydrolases"/>
    <property type="match status" value="1"/>
</dbReference>
<feature type="non-terminal residue" evidence="2">
    <location>
        <position position="529"/>
    </location>
</feature>
<evidence type="ECO:0000313" key="2">
    <source>
        <dbReference type="EMBL" id="SVB18825.1"/>
    </source>
</evidence>
<feature type="domain" description="Amidohydrolase 3" evidence="1">
    <location>
        <begin position="400"/>
        <end position="513"/>
    </location>
</feature>
<dbReference type="InterPro" id="IPR011059">
    <property type="entry name" value="Metal-dep_hydrolase_composite"/>
</dbReference>
<proteinExistence type="predicted"/>
<dbReference type="PANTHER" id="PTHR11647">
    <property type="entry name" value="HYDRANTOINASE/DIHYDROPYRIMIDINASE FAMILY MEMBER"/>
    <property type="match status" value="1"/>
</dbReference>
<dbReference type="GO" id="GO:0016812">
    <property type="term" value="F:hydrolase activity, acting on carbon-nitrogen (but not peptide) bonds, in cyclic amides"/>
    <property type="evidence" value="ECO:0007669"/>
    <property type="project" value="TreeGrafter"/>
</dbReference>
<dbReference type="Gene3D" id="3.20.20.140">
    <property type="entry name" value="Metal-dependent hydrolases"/>
    <property type="match status" value="2"/>
</dbReference>
<name>A0A382BYC4_9ZZZZ</name>
<dbReference type="InterPro" id="IPR013108">
    <property type="entry name" value="Amidohydro_3"/>
</dbReference>
<dbReference type="InterPro" id="IPR032466">
    <property type="entry name" value="Metal_Hydrolase"/>
</dbReference>
<dbReference type="EMBL" id="UINC01031959">
    <property type="protein sequence ID" value="SVB18825.1"/>
    <property type="molecule type" value="Genomic_DNA"/>
</dbReference>
<dbReference type="AlphaFoldDB" id="A0A382BYC4"/>
<dbReference type="GO" id="GO:0005829">
    <property type="term" value="C:cytosol"/>
    <property type="evidence" value="ECO:0007669"/>
    <property type="project" value="TreeGrafter"/>
</dbReference>
<evidence type="ECO:0000259" key="1">
    <source>
        <dbReference type="Pfam" id="PF07969"/>
    </source>
</evidence>
<accession>A0A382BYC4</accession>